<accession>A0ABW3FB63</accession>
<feature type="DNA-binding region" description="H-T-H motif" evidence="2">
    <location>
        <begin position="27"/>
        <end position="46"/>
    </location>
</feature>
<evidence type="ECO:0000313" key="4">
    <source>
        <dbReference type="EMBL" id="MFD0915696.1"/>
    </source>
</evidence>
<dbReference type="SUPFAM" id="SSF46689">
    <property type="entry name" value="Homeodomain-like"/>
    <property type="match status" value="1"/>
</dbReference>
<feature type="domain" description="HTH tetR-type" evidence="3">
    <location>
        <begin position="4"/>
        <end position="64"/>
    </location>
</feature>
<dbReference type="InterPro" id="IPR009057">
    <property type="entry name" value="Homeodomain-like_sf"/>
</dbReference>
<evidence type="ECO:0000256" key="2">
    <source>
        <dbReference type="PROSITE-ProRule" id="PRU00335"/>
    </source>
</evidence>
<evidence type="ECO:0000256" key="1">
    <source>
        <dbReference type="ARBA" id="ARBA00023125"/>
    </source>
</evidence>
<sequence>MIVPAGPETYLEQLAAHVMQHGLQNASLRPLANAAGTSDRMLIYHFGSKDRLVAQIAHHIASIVRARLNTSLPQERAQSRRQCAEEVMEQISSEGGRAFLHVWFDMLAMAEREGEVYRSIAGEVIGTFHDWLLLRLPLSDPDPEEAVQRILVWLEGNLVLKAAGSKTILPPDFDL</sequence>
<dbReference type="Gene3D" id="1.10.357.10">
    <property type="entry name" value="Tetracycline Repressor, domain 2"/>
    <property type="match status" value="1"/>
</dbReference>
<keyword evidence="1 2" id="KW-0238">DNA-binding</keyword>
<dbReference type="InterPro" id="IPR001647">
    <property type="entry name" value="HTH_TetR"/>
</dbReference>
<protein>
    <submittedName>
        <fullName evidence="4">TetR/AcrR family transcriptional regulator</fullName>
    </submittedName>
</protein>
<gene>
    <name evidence="4" type="ORF">ACFQ14_04690</name>
</gene>
<reference evidence="5" key="1">
    <citation type="journal article" date="2019" name="Int. J. Syst. Evol. Microbiol.">
        <title>The Global Catalogue of Microorganisms (GCM) 10K type strain sequencing project: providing services to taxonomists for standard genome sequencing and annotation.</title>
        <authorList>
            <consortium name="The Broad Institute Genomics Platform"/>
            <consortium name="The Broad Institute Genome Sequencing Center for Infectious Disease"/>
            <person name="Wu L."/>
            <person name="Ma J."/>
        </authorList>
    </citation>
    <scope>NUCLEOTIDE SEQUENCE [LARGE SCALE GENOMIC DNA]</scope>
    <source>
        <strain evidence="5">CCUG 60023</strain>
    </source>
</reference>
<evidence type="ECO:0000313" key="5">
    <source>
        <dbReference type="Proteomes" id="UP001597101"/>
    </source>
</evidence>
<dbReference type="Proteomes" id="UP001597101">
    <property type="component" value="Unassembled WGS sequence"/>
</dbReference>
<name>A0ABW3FB63_9HYPH</name>
<evidence type="ECO:0000259" key="3">
    <source>
        <dbReference type="PROSITE" id="PS50977"/>
    </source>
</evidence>
<comment type="caution">
    <text evidence="4">The sequence shown here is derived from an EMBL/GenBank/DDBJ whole genome shotgun (WGS) entry which is preliminary data.</text>
</comment>
<dbReference type="Pfam" id="PF00440">
    <property type="entry name" value="TetR_N"/>
    <property type="match status" value="1"/>
</dbReference>
<keyword evidence="5" id="KW-1185">Reference proteome</keyword>
<proteinExistence type="predicted"/>
<organism evidence="4 5">
    <name type="scientific">Pseudahrensia aquimaris</name>
    <dbReference type="NCBI Taxonomy" id="744461"/>
    <lineage>
        <taxon>Bacteria</taxon>
        <taxon>Pseudomonadati</taxon>
        <taxon>Pseudomonadota</taxon>
        <taxon>Alphaproteobacteria</taxon>
        <taxon>Hyphomicrobiales</taxon>
        <taxon>Ahrensiaceae</taxon>
        <taxon>Pseudahrensia</taxon>
    </lineage>
</organism>
<dbReference type="EMBL" id="JBHTJV010000003">
    <property type="protein sequence ID" value="MFD0915696.1"/>
    <property type="molecule type" value="Genomic_DNA"/>
</dbReference>
<dbReference type="RefSeq" id="WP_377211543.1">
    <property type="nucleotide sequence ID" value="NZ_JBHTJV010000003.1"/>
</dbReference>
<dbReference type="PROSITE" id="PS50977">
    <property type="entry name" value="HTH_TETR_2"/>
    <property type="match status" value="1"/>
</dbReference>